<proteinExistence type="predicted"/>
<protein>
    <submittedName>
        <fullName evidence="1">Uncharacterized protein</fullName>
    </submittedName>
</protein>
<name>A0A8H5ESE8_9AGAR</name>
<comment type="caution">
    <text evidence="1">The sequence shown here is derived from an EMBL/GenBank/DDBJ whole genome shotgun (WGS) entry which is preliminary data.</text>
</comment>
<dbReference type="EMBL" id="JAACJK010000230">
    <property type="protein sequence ID" value="KAF5310348.1"/>
    <property type="molecule type" value="Genomic_DNA"/>
</dbReference>
<dbReference type="Proteomes" id="UP000541558">
    <property type="component" value="Unassembled WGS sequence"/>
</dbReference>
<evidence type="ECO:0000313" key="1">
    <source>
        <dbReference type="EMBL" id="KAF5310348.1"/>
    </source>
</evidence>
<sequence length="104" mass="11814">MLPTLTLGRPSLPDSRRLFPPMLDLRIRCTAPELSDASDSRLALSPERRRWIATCGLQRLCERTGVACAKKCAQVHSLEHLSQYRALGHDDDEVPNRAWMNIYP</sequence>
<keyword evidence="2" id="KW-1185">Reference proteome</keyword>
<dbReference type="AlphaFoldDB" id="A0A8H5ESE8"/>
<evidence type="ECO:0000313" key="2">
    <source>
        <dbReference type="Proteomes" id="UP000541558"/>
    </source>
</evidence>
<gene>
    <name evidence="1" type="ORF">D9611_012101</name>
</gene>
<organism evidence="1 2">
    <name type="scientific">Ephemerocybe angulata</name>
    <dbReference type="NCBI Taxonomy" id="980116"/>
    <lineage>
        <taxon>Eukaryota</taxon>
        <taxon>Fungi</taxon>
        <taxon>Dikarya</taxon>
        <taxon>Basidiomycota</taxon>
        <taxon>Agaricomycotina</taxon>
        <taxon>Agaricomycetes</taxon>
        <taxon>Agaricomycetidae</taxon>
        <taxon>Agaricales</taxon>
        <taxon>Agaricineae</taxon>
        <taxon>Psathyrellaceae</taxon>
        <taxon>Ephemerocybe</taxon>
    </lineage>
</organism>
<accession>A0A8H5ESE8</accession>
<reference evidence="1 2" key="1">
    <citation type="journal article" date="2020" name="ISME J.">
        <title>Uncovering the hidden diversity of litter-decomposition mechanisms in mushroom-forming fungi.</title>
        <authorList>
            <person name="Floudas D."/>
            <person name="Bentzer J."/>
            <person name="Ahren D."/>
            <person name="Johansson T."/>
            <person name="Persson P."/>
            <person name="Tunlid A."/>
        </authorList>
    </citation>
    <scope>NUCLEOTIDE SEQUENCE [LARGE SCALE GENOMIC DNA]</scope>
    <source>
        <strain evidence="1 2">CBS 175.51</strain>
    </source>
</reference>